<proteinExistence type="predicted"/>
<keyword evidence="2" id="KW-1185">Reference proteome</keyword>
<evidence type="ECO:0000313" key="1">
    <source>
        <dbReference type="EMBL" id="KAF9504488.1"/>
    </source>
</evidence>
<gene>
    <name evidence="1" type="ORF">BS47DRAFT_1308049</name>
</gene>
<dbReference type="Proteomes" id="UP000886523">
    <property type="component" value="Unassembled WGS sequence"/>
</dbReference>
<accession>A0A9P6DMU8</accession>
<dbReference type="EMBL" id="MU129221">
    <property type="protein sequence ID" value="KAF9504488.1"/>
    <property type="molecule type" value="Genomic_DNA"/>
</dbReference>
<protein>
    <submittedName>
        <fullName evidence="1">Uncharacterized protein</fullName>
    </submittedName>
</protein>
<dbReference type="AlphaFoldDB" id="A0A9P6DMU8"/>
<name>A0A9P6DMU8_9AGAM</name>
<reference evidence="1" key="1">
    <citation type="journal article" date="2020" name="Nat. Commun.">
        <title>Large-scale genome sequencing of mycorrhizal fungi provides insights into the early evolution of symbiotic traits.</title>
        <authorList>
            <person name="Miyauchi S."/>
            <person name="Kiss E."/>
            <person name="Kuo A."/>
            <person name="Drula E."/>
            <person name="Kohler A."/>
            <person name="Sanchez-Garcia M."/>
            <person name="Morin E."/>
            <person name="Andreopoulos B."/>
            <person name="Barry K.W."/>
            <person name="Bonito G."/>
            <person name="Buee M."/>
            <person name="Carver A."/>
            <person name="Chen C."/>
            <person name="Cichocki N."/>
            <person name="Clum A."/>
            <person name="Culley D."/>
            <person name="Crous P.W."/>
            <person name="Fauchery L."/>
            <person name="Girlanda M."/>
            <person name="Hayes R.D."/>
            <person name="Keri Z."/>
            <person name="LaButti K."/>
            <person name="Lipzen A."/>
            <person name="Lombard V."/>
            <person name="Magnuson J."/>
            <person name="Maillard F."/>
            <person name="Murat C."/>
            <person name="Nolan M."/>
            <person name="Ohm R.A."/>
            <person name="Pangilinan J."/>
            <person name="Pereira M.F."/>
            <person name="Perotto S."/>
            <person name="Peter M."/>
            <person name="Pfister S."/>
            <person name="Riley R."/>
            <person name="Sitrit Y."/>
            <person name="Stielow J.B."/>
            <person name="Szollosi G."/>
            <person name="Zifcakova L."/>
            <person name="Stursova M."/>
            <person name="Spatafora J.W."/>
            <person name="Tedersoo L."/>
            <person name="Vaario L.M."/>
            <person name="Yamada A."/>
            <person name="Yan M."/>
            <person name="Wang P."/>
            <person name="Xu J."/>
            <person name="Bruns T."/>
            <person name="Baldrian P."/>
            <person name="Vilgalys R."/>
            <person name="Dunand C."/>
            <person name="Henrissat B."/>
            <person name="Grigoriev I.V."/>
            <person name="Hibbett D."/>
            <person name="Nagy L.G."/>
            <person name="Martin F.M."/>
        </authorList>
    </citation>
    <scope>NUCLEOTIDE SEQUENCE</scope>
    <source>
        <strain evidence="1">UP504</strain>
    </source>
</reference>
<organism evidence="1 2">
    <name type="scientific">Hydnum rufescens UP504</name>
    <dbReference type="NCBI Taxonomy" id="1448309"/>
    <lineage>
        <taxon>Eukaryota</taxon>
        <taxon>Fungi</taxon>
        <taxon>Dikarya</taxon>
        <taxon>Basidiomycota</taxon>
        <taxon>Agaricomycotina</taxon>
        <taxon>Agaricomycetes</taxon>
        <taxon>Cantharellales</taxon>
        <taxon>Hydnaceae</taxon>
        <taxon>Hydnum</taxon>
    </lineage>
</organism>
<sequence>MSASQLDVKTPVNECYYSNVQGTVNTVTIHDCPSIYLQYQCPLCFSSNNAEIGGLMVDSIVCIDVNFQLKRQQDLD</sequence>
<evidence type="ECO:0000313" key="2">
    <source>
        <dbReference type="Proteomes" id="UP000886523"/>
    </source>
</evidence>
<comment type="caution">
    <text evidence="1">The sequence shown here is derived from an EMBL/GenBank/DDBJ whole genome shotgun (WGS) entry which is preliminary data.</text>
</comment>